<dbReference type="STRING" id="51511.ENSCSAVP00000016529"/>
<evidence type="ECO:0000256" key="5">
    <source>
        <dbReference type="SAM" id="SignalP"/>
    </source>
</evidence>
<evidence type="ECO:0000256" key="2">
    <source>
        <dbReference type="ARBA" id="ARBA00022741"/>
    </source>
</evidence>
<dbReference type="GO" id="GO:0004674">
    <property type="term" value="F:protein serine/threonine kinase activity"/>
    <property type="evidence" value="ECO:0007669"/>
    <property type="project" value="TreeGrafter"/>
</dbReference>
<dbReference type="GeneTree" id="ENSGT00940000164384"/>
<evidence type="ECO:0000256" key="3">
    <source>
        <dbReference type="ARBA" id="ARBA00022777"/>
    </source>
</evidence>
<dbReference type="InterPro" id="IPR001245">
    <property type="entry name" value="Ser-Thr/Tyr_kinase_cat_dom"/>
</dbReference>
<dbReference type="InterPro" id="IPR000719">
    <property type="entry name" value="Prot_kinase_dom"/>
</dbReference>
<dbReference type="OMA" id="IMAYCEF"/>
<dbReference type="Pfam" id="PF07714">
    <property type="entry name" value="PK_Tyr_Ser-Thr"/>
    <property type="match status" value="1"/>
</dbReference>
<feature type="domain" description="Protein kinase" evidence="6">
    <location>
        <begin position="1"/>
        <end position="236"/>
    </location>
</feature>
<dbReference type="GO" id="GO:0005737">
    <property type="term" value="C:cytoplasm"/>
    <property type="evidence" value="ECO:0007669"/>
    <property type="project" value="TreeGrafter"/>
</dbReference>
<keyword evidence="5" id="KW-0732">Signal</keyword>
<evidence type="ECO:0000313" key="8">
    <source>
        <dbReference type="Proteomes" id="UP000007875"/>
    </source>
</evidence>
<feature type="signal peptide" evidence="5">
    <location>
        <begin position="1"/>
        <end position="21"/>
    </location>
</feature>
<dbReference type="PANTHER" id="PTHR44329">
    <property type="entry name" value="SERINE/THREONINE-PROTEIN KINASE TNNI3K-RELATED"/>
    <property type="match status" value="1"/>
</dbReference>
<dbReference type="SMART" id="SM00220">
    <property type="entry name" value="S_TKc"/>
    <property type="match status" value="1"/>
</dbReference>
<reference evidence="8" key="1">
    <citation type="submission" date="2003-08" db="EMBL/GenBank/DDBJ databases">
        <authorList>
            <person name="Birren B."/>
            <person name="Nusbaum C."/>
            <person name="Abebe A."/>
            <person name="Abouelleil A."/>
            <person name="Adekoya E."/>
            <person name="Ait-zahra M."/>
            <person name="Allen N."/>
            <person name="Allen T."/>
            <person name="An P."/>
            <person name="Anderson M."/>
            <person name="Anderson S."/>
            <person name="Arachchi H."/>
            <person name="Armbruster J."/>
            <person name="Bachantsang P."/>
            <person name="Baldwin J."/>
            <person name="Barry A."/>
            <person name="Bayul T."/>
            <person name="Blitshsteyn B."/>
            <person name="Bloom T."/>
            <person name="Blye J."/>
            <person name="Boguslavskiy L."/>
            <person name="Borowsky M."/>
            <person name="Boukhgalter B."/>
            <person name="Brunache A."/>
            <person name="Butler J."/>
            <person name="Calixte N."/>
            <person name="Calvo S."/>
            <person name="Camarata J."/>
            <person name="Campo K."/>
            <person name="Chang J."/>
            <person name="Cheshatsang Y."/>
            <person name="Citroen M."/>
            <person name="Collymore A."/>
            <person name="Considine T."/>
            <person name="Cook A."/>
            <person name="Cooke P."/>
            <person name="Corum B."/>
            <person name="Cuomo C."/>
            <person name="David R."/>
            <person name="Dawoe T."/>
            <person name="Degray S."/>
            <person name="Dodge S."/>
            <person name="Dooley K."/>
            <person name="Dorje P."/>
            <person name="Dorjee K."/>
            <person name="Dorris L."/>
            <person name="Duffey N."/>
            <person name="Dupes A."/>
            <person name="Elkins T."/>
            <person name="Engels R."/>
            <person name="Erickson J."/>
            <person name="Farina A."/>
            <person name="Faro S."/>
            <person name="Ferreira P."/>
            <person name="Fischer H."/>
            <person name="Fitzgerald M."/>
            <person name="Foley K."/>
            <person name="Gage D."/>
            <person name="Galagan J."/>
            <person name="Gearin G."/>
            <person name="Gnerre S."/>
            <person name="Gnirke A."/>
            <person name="Goyette A."/>
            <person name="Graham J."/>
            <person name="Grandbois E."/>
            <person name="Gyaltsen K."/>
            <person name="Hafez N."/>
            <person name="Hagopian D."/>
            <person name="Hagos B."/>
            <person name="Hall J."/>
            <person name="Hatcher B."/>
            <person name="Heller A."/>
            <person name="Higgins H."/>
            <person name="Honan T."/>
            <person name="Horn A."/>
            <person name="Houde N."/>
            <person name="Hughes L."/>
            <person name="Hulme W."/>
            <person name="Husby E."/>
            <person name="Iliev I."/>
            <person name="Jaffe D."/>
            <person name="Jones C."/>
            <person name="Kamal M."/>
            <person name="Kamat A."/>
            <person name="Kamvysselis M."/>
            <person name="Karlsson E."/>
            <person name="Kells C."/>
            <person name="Kieu A."/>
            <person name="Kisner P."/>
            <person name="Kodira C."/>
            <person name="Kulbokas E."/>
            <person name="Labutti K."/>
            <person name="Lama D."/>
            <person name="Landers T."/>
            <person name="Leger J."/>
            <person name="Levine S."/>
            <person name="Lewis D."/>
            <person name="Lewis T."/>
            <person name="Lindblad-toh K."/>
            <person name="Liu X."/>
            <person name="Lokyitsang T."/>
            <person name="Lokyitsang Y."/>
            <person name="Lucien O."/>
            <person name="Lui A."/>
            <person name="Ma L.J."/>
            <person name="Mabbitt R."/>
            <person name="Macdonald J."/>
            <person name="Maclean C."/>
            <person name="Major J."/>
            <person name="Manning J."/>
            <person name="Marabella R."/>
            <person name="Maru K."/>
            <person name="Matthews C."/>
            <person name="Mauceli E."/>
            <person name="Mccarthy M."/>
            <person name="Mcdonough S."/>
            <person name="Mcghee T."/>
            <person name="Meldrim J."/>
            <person name="Meneus L."/>
            <person name="Mesirov J."/>
            <person name="Mihalev A."/>
            <person name="Mihova T."/>
            <person name="Mikkelsen T."/>
            <person name="Mlenga V."/>
            <person name="Moru K."/>
            <person name="Mozes J."/>
            <person name="Mulrain L."/>
            <person name="Munson G."/>
            <person name="Naylor J."/>
            <person name="Newes C."/>
            <person name="Nguyen C."/>
            <person name="Nguyen N."/>
            <person name="Nguyen T."/>
            <person name="Nicol R."/>
            <person name="Nielsen C."/>
            <person name="Nizzari M."/>
            <person name="Norbu C."/>
            <person name="Norbu N."/>
            <person name="O'donnell P."/>
            <person name="Okoawo O."/>
            <person name="O'leary S."/>
            <person name="Omotosho B."/>
            <person name="O'neill K."/>
            <person name="Osman S."/>
            <person name="Parker S."/>
            <person name="Perrin D."/>
            <person name="Phunkhang P."/>
            <person name="Piqani B."/>
            <person name="Purcell S."/>
            <person name="Rachupka T."/>
            <person name="Ramasamy U."/>
            <person name="Rameau R."/>
            <person name="Ray V."/>
            <person name="Raymond C."/>
            <person name="Retta R."/>
            <person name="Richardson S."/>
            <person name="Rise C."/>
            <person name="Rodriguez J."/>
            <person name="Rogers J."/>
            <person name="Rogov P."/>
            <person name="Rutman M."/>
            <person name="Schupbach R."/>
            <person name="Seaman C."/>
            <person name="Settipalli S."/>
            <person name="Sharpe T."/>
            <person name="Sheridan J."/>
            <person name="Sherpa N."/>
            <person name="Shi J."/>
            <person name="Smirnov S."/>
            <person name="Smith C."/>
            <person name="Sougnez C."/>
            <person name="Spencer B."/>
            <person name="Stalker J."/>
            <person name="Stange-thomann N."/>
            <person name="Stavropoulos S."/>
            <person name="Stetson K."/>
            <person name="Stone C."/>
            <person name="Stone S."/>
            <person name="Stubbs M."/>
            <person name="Talamas J."/>
            <person name="Tchuinga P."/>
            <person name="Tenzing P."/>
            <person name="Tesfaye S."/>
            <person name="Theodore J."/>
            <person name="Thoulutsang Y."/>
            <person name="Topham K."/>
            <person name="Towey S."/>
            <person name="Tsamla T."/>
            <person name="Tsomo N."/>
            <person name="Vallee D."/>
            <person name="Vassiliev H."/>
            <person name="Venkataraman V."/>
            <person name="Vinson J."/>
            <person name="Vo A."/>
            <person name="Wade C."/>
            <person name="Wang S."/>
            <person name="Wangchuk T."/>
            <person name="Wangdi T."/>
            <person name="Whittaker C."/>
            <person name="Wilkinson J."/>
            <person name="Wu Y."/>
            <person name="Wyman D."/>
            <person name="Yadav S."/>
            <person name="Yang S."/>
            <person name="Yang X."/>
            <person name="Yeager S."/>
            <person name="Yee E."/>
            <person name="Young G."/>
            <person name="Zainoun J."/>
            <person name="Zembeck L."/>
            <person name="Zimmer A."/>
            <person name="Zody M."/>
            <person name="Lander E."/>
        </authorList>
    </citation>
    <scope>NUCLEOTIDE SEQUENCE [LARGE SCALE GENOMIC DNA]</scope>
</reference>
<keyword evidence="4" id="KW-0067">ATP-binding</keyword>
<dbReference type="Proteomes" id="UP000007875">
    <property type="component" value="Unassembled WGS sequence"/>
</dbReference>
<proteinExistence type="predicted"/>
<keyword evidence="3" id="KW-0418">Kinase</keyword>
<evidence type="ECO:0000313" key="7">
    <source>
        <dbReference type="Ensembl" id="ENSCSAVP00000016529.1"/>
    </source>
</evidence>
<name>H2ZG13_CIOSA</name>
<dbReference type="InParanoid" id="H2ZG13"/>
<organism evidence="7 8">
    <name type="scientific">Ciona savignyi</name>
    <name type="common">Pacific transparent sea squirt</name>
    <dbReference type="NCBI Taxonomy" id="51511"/>
    <lineage>
        <taxon>Eukaryota</taxon>
        <taxon>Metazoa</taxon>
        <taxon>Chordata</taxon>
        <taxon>Tunicata</taxon>
        <taxon>Ascidiacea</taxon>
        <taxon>Phlebobranchia</taxon>
        <taxon>Cionidae</taxon>
        <taxon>Ciona</taxon>
    </lineage>
</organism>
<dbReference type="eggNOG" id="KOG0192">
    <property type="taxonomic scope" value="Eukaryota"/>
</dbReference>
<keyword evidence="1" id="KW-0808">Transferase</keyword>
<dbReference type="AlphaFoldDB" id="H2ZG13"/>
<dbReference type="PANTHER" id="PTHR44329:SF288">
    <property type="entry name" value="MITOGEN-ACTIVATED PROTEIN KINASE KINASE KINASE 20"/>
    <property type="match status" value="1"/>
</dbReference>
<reference evidence="7" key="2">
    <citation type="submission" date="2025-08" db="UniProtKB">
        <authorList>
            <consortium name="Ensembl"/>
        </authorList>
    </citation>
    <scope>IDENTIFICATION</scope>
</reference>
<evidence type="ECO:0000256" key="4">
    <source>
        <dbReference type="ARBA" id="ARBA00022840"/>
    </source>
</evidence>
<dbReference type="Ensembl" id="ENSCSAVT00000016710.1">
    <property type="protein sequence ID" value="ENSCSAVP00000016529.1"/>
    <property type="gene ID" value="ENSCSAVG00000009722.1"/>
</dbReference>
<evidence type="ECO:0000256" key="1">
    <source>
        <dbReference type="ARBA" id="ARBA00022679"/>
    </source>
</evidence>
<protein>
    <recommendedName>
        <fullName evidence="6">Protein kinase domain-containing protein</fullName>
    </recommendedName>
</protein>
<dbReference type="GO" id="GO:0005524">
    <property type="term" value="F:ATP binding"/>
    <property type="evidence" value="ECO:0007669"/>
    <property type="project" value="UniProtKB-KW"/>
</dbReference>
<sequence length="236" mass="27176">MVKTFDICCFILLLIDQSALKREAEILWTLHHPNIIELYGLHCSDDRFSIIMAYCEFRSAFHFFKNLKNEKEHWPIKMRISFQVSNAMNYLHSLPTPMLHLDLKADNVLLDSQLNVKLCDFGLAEMKTLSRITQQIPGTAKTPKPCCGTISHIAPEHLRSINSKRSTKSDVYSYGIFLWELLAQIPAYADSFNSEILMKQIIDGGRPDSTIDGPNAIRDIMVQAWDRDKERRPTFD</sequence>
<keyword evidence="8" id="KW-1185">Reference proteome</keyword>
<dbReference type="PROSITE" id="PS50011">
    <property type="entry name" value="PROTEIN_KINASE_DOM"/>
    <property type="match status" value="1"/>
</dbReference>
<dbReference type="InterPro" id="IPR051681">
    <property type="entry name" value="Ser/Thr_Kinases-Pseudokinases"/>
</dbReference>
<dbReference type="SUPFAM" id="SSF56112">
    <property type="entry name" value="Protein kinase-like (PK-like)"/>
    <property type="match status" value="1"/>
</dbReference>
<accession>H2ZG13</accession>
<reference evidence="7" key="3">
    <citation type="submission" date="2025-09" db="UniProtKB">
        <authorList>
            <consortium name="Ensembl"/>
        </authorList>
    </citation>
    <scope>IDENTIFICATION</scope>
</reference>
<feature type="chain" id="PRO_5003578697" description="Protein kinase domain-containing protein" evidence="5">
    <location>
        <begin position="22"/>
        <end position="236"/>
    </location>
</feature>
<dbReference type="PIRSF" id="PIRSF000654">
    <property type="entry name" value="Integrin-linked_kinase"/>
    <property type="match status" value="1"/>
</dbReference>
<dbReference type="InterPro" id="IPR008271">
    <property type="entry name" value="Ser/Thr_kinase_AS"/>
</dbReference>
<dbReference type="PROSITE" id="PS00108">
    <property type="entry name" value="PROTEIN_KINASE_ST"/>
    <property type="match status" value="1"/>
</dbReference>
<dbReference type="HOGENOM" id="CLU_000288_7_35_1"/>
<keyword evidence="2" id="KW-0547">Nucleotide-binding</keyword>
<evidence type="ECO:0000259" key="6">
    <source>
        <dbReference type="PROSITE" id="PS50011"/>
    </source>
</evidence>
<dbReference type="Gene3D" id="1.10.510.10">
    <property type="entry name" value="Transferase(Phosphotransferase) domain 1"/>
    <property type="match status" value="1"/>
</dbReference>
<dbReference type="InterPro" id="IPR011009">
    <property type="entry name" value="Kinase-like_dom_sf"/>
</dbReference>